<feature type="binding site" evidence="14">
    <location>
        <position position="162"/>
    </location>
    <ligand>
        <name>(2R)-3-phosphoglycerate</name>
        <dbReference type="ChEBI" id="CHEBI:58272"/>
    </ligand>
</feature>
<evidence type="ECO:0000256" key="10">
    <source>
        <dbReference type="ARBA" id="ARBA00022777"/>
    </source>
</evidence>
<keyword evidence="10 13" id="KW-0418">Kinase</keyword>
<dbReference type="InterPro" id="IPR001576">
    <property type="entry name" value="Phosphoglycerate_kinase"/>
</dbReference>
<evidence type="ECO:0000256" key="4">
    <source>
        <dbReference type="ARBA" id="ARBA00008982"/>
    </source>
</evidence>
<evidence type="ECO:0000256" key="2">
    <source>
        <dbReference type="ARBA" id="ARBA00004496"/>
    </source>
</evidence>
<dbReference type="Proteomes" id="UP000029859">
    <property type="component" value="Unassembled WGS sequence"/>
</dbReference>
<feature type="binding site" evidence="13">
    <location>
        <position position="122"/>
    </location>
    <ligand>
        <name>substrate</name>
    </ligand>
</feature>
<comment type="pathway">
    <text evidence="3 13">Carbohydrate degradation; glycolysis; pyruvate from D-glyceraldehyde 3-phosphate: step 2/5.</text>
</comment>
<name>A0A099SZ23_METMT</name>
<dbReference type="InterPro" id="IPR015824">
    <property type="entry name" value="Phosphoglycerate_kinase_N"/>
</dbReference>
<feature type="binding site" evidence="13">
    <location>
        <position position="44"/>
    </location>
    <ligand>
        <name>substrate</name>
    </ligand>
</feature>
<dbReference type="GO" id="GO:0006094">
    <property type="term" value="P:gluconeogenesis"/>
    <property type="evidence" value="ECO:0007669"/>
    <property type="project" value="TreeGrafter"/>
</dbReference>
<evidence type="ECO:0000256" key="15">
    <source>
        <dbReference type="PIRSR" id="PIRSR000724-2"/>
    </source>
</evidence>
<evidence type="ECO:0000256" key="9">
    <source>
        <dbReference type="ARBA" id="ARBA00022741"/>
    </source>
</evidence>
<dbReference type="RefSeq" id="WP_048195416.1">
    <property type="nucleotide sequence ID" value="NZ_CAAGSM010000001.1"/>
</dbReference>
<dbReference type="Pfam" id="PF00162">
    <property type="entry name" value="PGK"/>
    <property type="match status" value="1"/>
</dbReference>
<evidence type="ECO:0000256" key="16">
    <source>
        <dbReference type="RuleBase" id="RU000532"/>
    </source>
</evidence>
<keyword evidence="18" id="KW-1185">Reference proteome</keyword>
<evidence type="ECO:0000313" key="17">
    <source>
        <dbReference type="EMBL" id="KGK98135.1"/>
    </source>
</evidence>
<dbReference type="GO" id="GO:0043531">
    <property type="term" value="F:ADP binding"/>
    <property type="evidence" value="ECO:0007669"/>
    <property type="project" value="TreeGrafter"/>
</dbReference>
<evidence type="ECO:0000313" key="18">
    <source>
        <dbReference type="Proteomes" id="UP000029859"/>
    </source>
</evidence>
<evidence type="ECO:0000256" key="8">
    <source>
        <dbReference type="ARBA" id="ARBA00022679"/>
    </source>
</evidence>
<dbReference type="GO" id="GO:0005829">
    <property type="term" value="C:cytosol"/>
    <property type="evidence" value="ECO:0007669"/>
    <property type="project" value="TreeGrafter"/>
</dbReference>
<proteinExistence type="inferred from homology"/>
<dbReference type="FunFam" id="3.40.50.1260:FF:000012">
    <property type="entry name" value="Phosphoglycerate kinase"/>
    <property type="match status" value="1"/>
</dbReference>
<dbReference type="GO" id="GO:0005524">
    <property type="term" value="F:ATP binding"/>
    <property type="evidence" value="ECO:0007669"/>
    <property type="project" value="UniProtKB-KW"/>
</dbReference>
<dbReference type="AlphaFoldDB" id="A0A099SZ23"/>
<sequence>MMNTLTAKDFLTIDDFDIEDRTILVRVDLNSPMDPEGGILDDMRINSHIPTLRALENAKVVLLAHQSRPGKNDFSTMEAHARIMSRLLGRKVTYIDDIFGTYARTSISTMENGDVILLENVRFYSEESLKRPVSEQQGTHMVRQLAPLFDIFLNDAFAVSHRSQLSIVGFTGLLPCGAGRLMEREITALEKSLKGNEYPCIFVLGGAKADDSIKVAENVLSSGGADRVLVTGVVANVMLAASGVDIGEPNMKFIESQGYLEQIDKAKQVLDRFEGKIGLPRDAALNDGGKRIDVSIEEVASANLPINDIGLETIVAYSGEIENAKTVVLNGPAGVSEIDGFEIGTFEIIKAAANAEYSIAGGGHITAEVRNIGYEDKFSHISTGGGACIDFLAGDTLPGIEALKVAAKRYLETE</sequence>
<evidence type="ECO:0000256" key="11">
    <source>
        <dbReference type="ARBA" id="ARBA00022840"/>
    </source>
</evidence>
<dbReference type="GO" id="GO:0004618">
    <property type="term" value="F:phosphoglycerate kinase activity"/>
    <property type="evidence" value="ECO:0007669"/>
    <property type="project" value="UniProtKB-UniRule"/>
</dbReference>
<evidence type="ECO:0000256" key="13">
    <source>
        <dbReference type="HAMAP-Rule" id="MF_00145"/>
    </source>
</evidence>
<evidence type="ECO:0000256" key="7">
    <source>
        <dbReference type="ARBA" id="ARBA00022490"/>
    </source>
</evidence>
<evidence type="ECO:0000256" key="12">
    <source>
        <dbReference type="ARBA" id="ARBA00023152"/>
    </source>
</evidence>
<dbReference type="PIRSF" id="PIRSF000724">
    <property type="entry name" value="Pgk"/>
    <property type="match status" value="1"/>
</dbReference>
<protein>
    <recommendedName>
        <fullName evidence="6 13">Phosphoglycerate kinase</fullName>
        <ecNumber evidence="5 13">2.7.2.3</ecNumber>
    </recommendedName>
</protein>
<evidence type="ECO:0000256" key="6">
    <source>
        <dbReference type="ARBA" id="ARBA00016471"/>
    </source>
</evidence>
<evidence type="ECO:0000256" key="3">
    <source>
        <dbReference type="ARBA" id="ARBA00004838"/>
    </source>
</evidence>
<feature type="binding site" evidence="13 14">
    <location>
        <begin position="28"/>
        <end position="30"/>
    </location>
    <ligand>
        <name>substrate</name>
    </ligand>
</feature>
<feature type="binding site" evidence="13">
    <location>
        <position position="162"/>
    </location>
    <ligand>
        <name>substrate</name>
    </ligand>
</feature>
<dbReference type="OrthoDB" id="6575at2157"/>
<evidence type="ECO:0000256" key="14">
    <source>
        <dbReference type="PIRSR" id="PIRSR000724-1"/>
    </source>
</evidence>
<organism evidence="17 18">
    <name type="scientific">Methanococcoides methylutens</name>
    <dbReference type="NCBI Taxonomy" id="2226"/>
    <lineage>
        <taxon>Archaea</taxon>
        <taxon>Methanobacteriati</taxon>
        <taxon>Methanobacteriota</taxon>
        <taxon>Stenosarchaea group</taxon>
        <taxon>Methanomicrobia</taxon>
        <taxon>Methanosarcinales</taxon>
        <taxon>Methanosarcinaceae</taxon>
        <taxon>Methanococcoides</taxon>
    </lineage>
</organism>
<feature type="binding site" evidence="14">
    <location>
        <position position="44"/>
    </location>
    <ligand>
        <name>(2R)-3-phosphoglycerate</name>
        <dbReference type="ChEBI" id="CHEBI:58272"/>
    </ligand>
</feature>
<accession>A0A099SZ23</accession>
<comment type="caution">
    <text evidence="17">The sequence shown here is derived from an EMBL/GenBank/DDBJ whole genome shotgun (WGS) entry which is preliminary data.</text>
</comment>
<dbReference type="PRINTS" id="PR00477">
    <property type="entry name" value="PHGLYCKINASE"/>
</dbReference>
<keyword evidence="11 13" id="KW-0067">ATP-binding</keyword>
<comment type="subcellular location">
    <subcellularLocation>
        <location evidence="2 13">Cytoplasm</location>
    </subcellularLocation>
</comment>
<comment type="subunit">
    <text evidence="13">Monomer.</text>
</comment>
<dbReference type="EMBL" id="JRHO01000014">
    <property type="protein sequence ID" value="KGK98135.1"/>
    <property type="molecule type" value="Genomic_DNA"/>
</dbReference>
<feature type="binding site" evidence="13">
    <location>
        <begin position="362"/>
        <end position="365"/>
    </location>
    <ligand>
        <name>ATP</name>
        <dbReference type="ChEBI" id="CHEBI:30616"/>
    </ligand>
</feature>
<comment type="caution">
    <text evidence="13">Lacks conserved residue(s) required for the propagation of feature annotation.</text>
</comment>
<dbReference type="FunFam" id="3.40.50.1260:FF:000006">
    <property type="entry name" value="Phosphoglycerate kinase"/>
    <property type="match status" value="1"/>
</dbReference>
<dbReference type="PANTHER" id="PTHR11406:SF23">
    <property type="entry name" value="PHOSPHOGLYCERATE KINASE 1, CHLOROPLASTIC-RELATED"/>
    <property type="match status" value="1"/>
</dbReference>
<dbReference type="Gene3D" id="3.40.50.1260">
    <property type="entry name" value="Phosphoglycerate kinase, N-terminal domain"/>
    <property type="match status" value="2"/>
</dbReference>
<keyword evidence="7 13" id="KW-0963">Cytoplasm</keyword>
<evidence type="ECO:0000256" key="1">
    <source>
        <dbReference type="ARBA" id="ARBA00000642"/>
    </source>
</evidence>
<comment type="catalytic activity">
    <reaction evidence="1 13 16">
        <text>(2R)-3-phosphoglycerate + ATP = (2R)-3-phospho-glyceroyl phosphate + ADP</text>
        <dbReference type="Rhea" id="RHEA:14801"/>
        <dbReference type="ChEBI" id="CHEBI:30616"/>
        <dbReference type="ChEBI" id="CHEBI:57604"/>
        <dbReference type="ChEBI" id="CHEBI:58272"/>
        <dbReference type="ChEBI" id="CHEBI:456216"/>
        <dbReference type="EC" id="2.7.2.3"/>
    </reaction>
</comment>
<feature type="binding site" evidence="14">
    <location>
        <position position="122"/>
    </location>
    <ligand>
        <name>(2R)-3-phosphoglycerate</name>
        <dbReference type="ChEBI" id="CHEBI:58272"/>
    </ligand>
</feature>
<dbReference type="UniPathway" id="UPA00109">
    <property type="reaction ID" value="UER00185"/>
</dbReference>
<dbReference type="SUPFAM" id="SSF53748">
    <property type="entry name" value="Phosphoglycerate kinase"/>
    <property type="match status" value="1"/>
</dbReference>
<evidence type="ECO:0000256" key="5">
    <source>
        <dbReference type="ARBA" id="ARBA00013061"/>
    </source>
</evidence>
<dbReference type="HAMAP" id="MF_00145">
    <property type="entry name" value="Phosphoglyc_kinase"/>
    <property type="match status" value="1"/>
</dbReference>
<keyword evidence="9 13" id="KW-0547">Nucleotide-binding</keyword>
<dbReference type="PANTHER" id="PTHR11406">
    <property type="entry name" value="PHOSPHOGLYCERATE KINASE"/>
    <property type="match status" value="1"/>
</dbReference>
<dbReference type="InterPro" id="IPR036043">
    <property type="entry name" value="Phosphoglycerate_kinase_sf"/>
</dbReference>
<dbReference type="EC" id="2.7.2.3" evidence="5 13"/>
<keyword evidence="12 13" id="KW-0324">Glycolysis</keyword>
<reference evidence="17 18" key="1">
    <citation type="submission" date="2014-09" db="EMBL/GenBank/DDBJ databases">
        <title>Draft genome sequence of an obligately methylotrophic methanogen, Methanococcoides methylutens, isolated from marine sediment.</title>
        <authorList>
            <person name="Guan Y."/>
            <person name="Ngugi D.K."/>
            <person name="Blom J."/>
            <person name="Ali S."/>
            <person name="Ferry J.G."/>
            <person name="Stingl U."/>
        </authorList>
    </citation>
    <scope>NUCLEOTIDE SEQUENCE [LARGE SCALE GENOMIC DNA]</scope>
    <source>
        <strain evidence="17 18">DSM 2657</strain>
    </source>
</reference>
<comment type="similarity">
    <text evidence="4 13 16">Belongs to the phosphoglycerate kinase family.</text>
</comment>
<dbReference type="GO" id="GO:0006096">
    <property type="term" value="P:glycolytic process"/>
    <property type="evidence" value="ECO:0007669"/>
    <property type="project" value="UniProtKB-UniRule"/>
</dbReference>
<gene>
    <name evidence="13" type="primary">pgk</name>
    <name evidence="17" type="ORF">LI82_10445</name>
</gene>
<keyword evidence="8 13" id="KW-0808">Transferase</keyword>
<feature type="binding site" evidence="13 14">
    <location>
        <begin position="65"/>
        <end position="68"/>
    </location>
    <ligand>
        <name>substrate</name>
    </ligand>
</feature>
<feature type="binding site" evidence="13 15">
    <location>
        <position position="337"/>
    </location>
    <ligand>
        <name>ATP</name>
        <dbReference type="ChEBI" id="CHEBI:30616"/>
    </ligand>
</feature>